<evidence type="ECO:0000256" key="3">
    <source>
        <dbReference type="ARBA" id="ARBA00022737"/>
    </source>
</evidence>
<evidence type="ECO:0000313" key="10">
    <source>
        <dbReference type="EMBL" id="KAK1642576.1"/>
    </source>
</evidence>
<keyword evidence="2" id="KW-0433">Leucine-rich repeat</keyword>
<dbReference type="SUPFAM" id="SSF52058">
    <property type="entry name" value="L domain-like"/>
    <property type="match status" value="1"/>
</dbReference>
<accession>A0AAD8W675</accession>
<sequence>MSPGLLLPLLLLLLLAIALPLTPATMQPVPALPVVQEDDVRCLRGVKRHFRDPNARLSSWTFANTSAGAICDFSGVSCWHPQESRVIALELSGYGLHGALPSHLKYCWATTTLDLSNNSLEGPIPPALCDWLPYLVTLDLSGNRLSN</sequence>
<dbReference type="InterPro" id="IPR051848">
    <property type="entry name" value="PGIP"/>
</dbReference>
<dbReference type="Pfam" id="PF00560">
    <property type="entry name" value="LRR_1"/>
    <property type="match status" value="1"/>
</dbReference>
<keyword evidence="3" id="KW-0677">Repeat</keyword>
<protein>
    <recommendedName>
        <fullName evidence="6">Leucine-rich repeat-containing N-terminal plant-type domain-containing protein</fullName>
    </recommendedName>
</protein>
<evidence type="ECO:0000313" key="9">
    <source>
        <dbReference type="EMBL" id="KAK1642574.1"/>
    </source>
</evidence>
<proteinExistence type="inferred from homology"/>
<gene>
    <name evidence="7" type="ORF">QYE76_060375</name>
    <name evidence="8" type="ORF">QYE76_060377</name>
    <name evidence="9" type="ORF">QYE76_060379</name>
    <name evidence="10" type="ORF">QYE76_060381</name>
</gene>
<feature type="chain" id="PRO_5042442393" description="Leucine-rich repeat-containing N-terminal plant-type domain-containing protein" evidence="5">
    <location>
        <begin position="27"/>
        <end position="147"/>
    </location>
</feature>
<dbReference type="InterPro" id="IPR032675">
    <property type="entry name" value="LRR_dom_sf"/>
</dbReference>
<evidence type="ECO:0000313" key="11">
    <source>
        <dbReference type="Proteomes" id="UP001231189"/>
    </source>
</evidence>
<dbReference type="Pfam" id="PF08263">
    <property type="entry name" value="LRRNT_2"/>
    <property type="match status" value="1"/>
</dbReference>
<feature type="signal peptide" evidence="5">
    <location>
        <begin position="1"/>
        <end position="26"/>
    </location>
</feature>
<feature type="domain" description="Leucine-rich repeat-containing N-terminal plant-type" evidence="6">
    <location>
        <begin position="37"/>
        <end position="79"/>
    </location>
</feature>
<dbReference type="InterPro" id="IPR013210">
    <property type="entry name" value="LRR_N_plant-typ"/>
</dbReference>
<dbReference type="Proteomes" id="UP001231189">
    <property type="component" value="Unassembled WGS sequence"/>
</dbReference>
<dbReference type="EMBL" id="JAUUTY010000004">
    <property type="protein sequence ID" value="KAK1642570.1"/>
    <property type="molecule type" value="Genomic_DNA"/>
</dbReference>
<evidence type="ECO:0000256" key="1">
    <source>
        <dbReference type="ARBA" id="ARBA00004196"/>
    </source>
</evidence>
<evidence type="ECO:0000256" key="2">
    <source>
        <dbReference type="ARBA" id="ARBA00022614"/>
    </source>
</evidence>
<dbReference type="EMBL" id="JAUUTY010000004">
    <property type="protein sequence ID" value="KAK1642574.1"/>
    <property type="molecule type" value="Genomic_DNA"/>
</dbReference>
<evidence type="ECO:0000313" key="7">
    <source>
        <dbReference type="EMBL" id="KAK1642570.1"/>
    </source>
</evidence>
<evidence type="ECO:0000313" key="8">
    <source>
        <dbReference type="EMBL" id="KAK1642572.1"/>
    </source>
</evidence>
<keyword evidence="11" id="KW-1185">Reference proteome</keyword>
<evidence type="ECO:0000256" key="5">
    <source>
        <dbReference type="SAM" id="SignalP"/>
    </source>
</evidence>
<comment type="subcellular location">
    <subcellularLocation>
        <location evidence="1">Cell envelope</location>
    </subcellularLocation>
</comment>
<dbReference type="AlphaFoldDB" id="A0AAD8W675"/>
<keyword evidence="5" id="KW-0732">Signal</keyword>
<evidence type="ECO:0000256" key="4">
    <source>
        <dbReference type="ARBA" id="ARBA00038043"/>
    </source>
</evidence>
<dbReference type="PANTHER" id="PTHR48059:SF12">
    <property type="entry name" value="POLYGALACTURONASE INHIBITOR 1-LIKE"/>
    <property type="match status" value="1"/>
</dbReference>
<dbReference type="PANTHER" id="PTHR48059">
    <property type="entry name" value="POLYGALACTURONASE INHIBITOR 1"/>
    <property type="match status" value="1"/>
</dbReference>
<dbReference type="Gene3D" id="3.80.10.10">
    <property type="entry name" value="Ribonuclease Inhibitor"/>
    <property type="match status" value="1"/>
</dbReference>
<name>A0AAD8W675_LOLMU</name>
<organism evidence="9 11">
    <name type="scientific">Lolium multiflorum</name>
    <name type="common">Italian ryegrass</name>
    <name type="synonym">Lolium perenne subsp. multiflorum</name>
    <dbReference type="NCBI Taxonomy" id="4521"/>
    <lineage>
        <taxon>Eukaryota</taxon>
        <taxon>Viridiplantae</taxon>
        <taxon>Streptophyta</taxon>
        <taxon>Embryophyta</taxon>
        <taxon>Tracheophyta</taxon>
        <taxon>Spermatophyta</taxon>
        <taxon>Magnoliopsida</taxon>
        <taxon>Liliopsida</taxon>
        <taxon>Poales</taxon>
        <taxon>Poaceae</taxon>
        <taxon>BOP clade</taxon>
        <taxon>Pooideae</taxon>
        <taxon>Poodae</taxon>
        <taxon>Poeae</taxon>
        <taxon>Poeae Chloroplast Group 2 (Poeae type)</taxon>
        <taxon>Loliodinae</taxon>
        <taxon>Loliinae</taxon>
        <taxon>Lolium</taxon>
    </lineage>
</organism>
<dbReference type="InterPro" id="IPR001611">
    <property type="entry name" value="Leu-rich_rpt"/>
</dbReference>
<evidence type="ECO:0000259" key="6">
    <source>
        <dbReference type="Pfam" id="PF08263"/>
    </source>
</evidence>
<comment type="caution">
    <text evidence="9">The sequence shown here is derived from an EMBL/GenBank/DDBJ whole genome shotgun (WGS) entry which is preliminary data.</text>
</comment>
<dbReference type="EMBL" id="JAUUTY010000004">
    <property type="protein sequence ID" value="KAK1642572.1"/>
    <property type="molecule type" value="Genomic_DNA"/>
</dbReference>
<dbReference type="EMBL" id="JAUUTY010000004">
    <property type="protein sequence ID" value="KAK1642576.1"/>
    <property type="molecule type" value="Genomic_DNA"/>
</dbReference>
<reference evidence="9" key="1">
    <citation type="submission" date="2023-07" db="EMBL/GenBank/DDBJ databases">
        <title>A chromosome-level genome assembly of Lolium multiflorum.</title>
        <authorList>
            <person name="Chen Y."/>
            <person name="Copetti D."/>
            <person name="Kolliker R."/>
            <person name="Studer B."/>
        </authorList>
    </citation>
    <scope>NUCLEOTIDE SEQUENCE</scope>
    <source>
        <strain evidence="9">02402/16</strain>
        <tissue evidence="9">Leaf</tissue>
    </source>
</reference>
<dbReference type="PRINTS" id="PR00019">
    <property type="entry name" value="LEURICHRPT"/>
</dbReference>
<comment type="similarity">
    <text evidence="4">Belongs to the polygalacturonase-inhibiting protein family.</text>
</comment>